<keyword evidence="7" id="KW-1185">Reference proteome</keyword>
<dbReference type="Pfam" id="PF01614">
    <property type="entry name" value="IclR_C"/>
    <property type="match status" value="1"/>
</dbReference>
<dbReference type="PATRIC" id="fig|529884.3.peg.28"/>
<dbReference type="PANTHER" id="PTHR30136:SF35">
    <property type="entry name" value="HTH-TYPE TRANSCRIPTIONAL REGULATOR RV1719"/>
    <property type="match status" value="1"/>
</dbReference>
<dbReference type="GO" id="GO:0003677">
    <property type="term" value="F:DNA binding"/>
    <property type="evidence" value="ECO:0007669"/>
    <property type="project" value="UniProtKB-KW"/>
</dbReference>
<dbReference type="eggNOG" id="COG1414">
    <property type="taxonomic scope" value="Bacteria"/>
</dbReference>
<dbReference type="InterPro" id="IPR029016">
    <property type="entry name" value="GAF-like_dom_sf"/>
</dbReference>
<dbReference type="SUPFAM" id="SSF55781">
    <property type="entry name" value="GAF domain-like"/>
    <property type="match status" value="1"/>
</dbReference>
<sequence length="256" mass="27420">MTNVPGATRALAILQALGKAGSPMPAAAIAKKLGLPRSSTYHLLAAMEKDGFVIHFPEDQRWGLGVSAFELGSAYLRHDPLERLARPLLARLVRETEKKIPAVAQLGILQNNDVLYLAKEVPHHPVTIVTEVGVRLPAHLTASGKAILCQLDAKQVRAMYGGNVALPTRTGKGPVSVKELNVDLQNAKQKGFSFENGFVTEGFSSIAVAVLNHLQMPVAAIGMTFRNDSGADVHQGFLVKQLQAAATELSKRLGSH</sequence>
<gene>
    <name evidence="6" type="ORF">Rhola_00000310</name>
</gene>
<dbReference type="Proteomes" id="UP000067708">
    <property type="component" value="Chromosome"/>
</dbReference>
<evidence type="ECO:0000256" key="3">
    <source>
        <dbReference type="ARBA" id="ARBA00023163"/>
    </source>
</evidence>
<evidence type="ECO:0000313" key="6">
    <source>
        <dbReference type="EMBL" id="AIC46862.1"/>
    </source>
</evidence>
<dbReference type="Gene3D" id="3.30.450.40">
    <property type="match status" value="1"/>
</dbReference>
<evidence type="ECO:0000259" key="4">
    <source>
        <dbReference type="PROSITE" id="PS51077"/>
    </source>
</evidence>
<feature type="domain" description="HTH iclR-type" evidence="4">
    <location>
        <begin position="4"/>
        <end position="66"/>
    </location>
</feature>
<feature type="domain" description="IclR-ED" evidence="5">
    <location>
        <begin position="67"/>
        <end position="255"/>
    </location>
</feature>
<evidence type="ECO:0000256" key="1">
    <source>
        <dbReference type="ARBA" id="ARBA00023015"/>
    </source>
</evidence>
<dbReference type="PROSITE" id="PS51078">
    <property type="entry name" value="ICLR_ED"/>
    <property type="match status" value="1"/>
</dbReference>
<keyword evidence="1" id="KW-0805">Transcription regulation</keyword>
<dbReference type="RefSeq" id="WP_038501509.1">
    <property type="nucleotide sequence ID" value="NZ_CP007490.1"/>
</dbReference>
<protein>
    <submittedName>
        <fullName evidence="6">Transcriptional regulator</fullName>
    </submittedName>
</protein>
<evidence type="ECO:0000256" key="2">
    <source>
        <dbReference type="ARBA" id="ARBA00023125"/>
    </source>
</evidence>
<keyword evidence="2" id="KW-0238">DNA-binding</keyword>
<proteinExistence type="predicted"/>
<dbReference type="InterPro" id="IPR050707">
    <property type="entry name" value="HTH_MetabolicPath_Reg"/>
</dbReference>
<dbReference type="SMART" id="SM00346">
    <property type="entry name" value="HTH_ICLR"/>
    <property type="match status" value="1"/>
</dbReference>
<dbReference type="STRING" id="529884.Rhola_00000310"/>
<evidence type="ECO:0000259" key="5">
    <source>
        <dbReference type="PROSITE" id="PS51078"/>
    </source>
</evidence>
<dbReference type="CDD" id="cd00090">
    <property type="entry name" value="HTH_ARSR"/>
    <property type="match status" value="1"/>
</dbReference>
<keyword evidence="3" id="KW-0804">Transcription</keyword>
<reference evidence="6 7" key="1">
    <citation type="journal article" date="2014" name="Int. J. Syst. Evol. Microbiol.">
        <title>Rhodoluna lacicola gen. nov., sp. nov., a planktonic freshwater bacterium with stream-lined genome.</title>
        <authorList>
            <person name="Hahn M."/>
            <person name="Schmidt J."/>
            <person name="Taipale S.J."/>
            <person name="Doolittle W.F."/>
            <person name="Koll U."/>
        </authorList>
    </citation>
    <scope>NUCLEOTIDE SEQUENCE [LARGE SCALE GENOMIC DNA]</scope>
    <source>
        <strain evidence="6 7">MWH-Ta8</strain>
    </source>
</reference>
<organism evidence="6 7">
    <name type="scientific">Rhodoluna lacicola</name>
    <dbReference type="NCBI Taxonomy" id="529884"/>
    <lineage>
        <taxon>Bacteria</taxon>
        <taxon>Bacillati</taxon>
        <taxon>Actinomycetota</taxon>
        <taxon>Actinomycetes</taxon>
        <taxon>Micrococcales</taxon>
        <taxon>Microbacteriaceae</taxon>
        <taxon>Luna cluster</taxon>
        <taxon>Luna-1 subcluster</taxon>
        <taxon>Rhodoluna</taxon>
    </lineage>
</organism>
<dbReference type="SUPFAM" id="SSF46785">
    <property type="entry name" value="Winged helix' DNA-binding domain"/>
    <property type="match status" value="1"/>
</dbReference>
<dbReference type="EMBL" id="CP007490">
    <property type="protein sequence ID" value="AIC46862.1"/>
    <property type="molecule type" value="Genomic_DNA"/>
</dbReference>
<evidence type="ECO:0000313" key="7">
    <source>
        <dbReference type="Proteomes" id="UP000067708"/>
    </source>
</evidence>
<dbReference type="InterPro" id="IPR014757">
    <property type="entry name" value="Tscrpt_reg_IclR_C"/>
</dbReference>
<dbReference type="Gene3D" id="1.10.10.10">
    <property type="entry name" value="Winged helix-like DNA-binding domain superfamily/Winged helix DNA-binding domain"/>
    <property type="match status" value="1"/>
</dbReference>
<dbReference type="InterPro" id="IPR005471">
    <property type="entry name" value="Tscrpt_reg_IclR_N"/>
</dbReference>
<dbReference type="PROSITE" id="PS51077">
    <property type="entry name" value="HTH_ICLR"/>
    <property type="match status" value="1"/>
</dbReference>
<accession>A0A060JE63</accession>
<dbReference type="Pfam" id="PF09339">
    <property type="entry name" value="HTH_IclR"/>
    <property type="match status" value="1"/>
</dbReference>
<dbReference type="PANTHER" id="PTHR30136">
    <property type="entry name" value="HELIX-TURN-HELIX TRANSCRIPTIONAL REGULATOR, ICLR FAMILY"/>
    <property type="match status" value="1"/>
</dbReference>
<dbReference type="GO" id="GO:0045892">
    <property type="term" value="P:negative regulation of DNA-templated transcription"/>
    <property type="evidence" value="ECO:0007669"/>
    <property type="project" value="TreeGrafter"/>
</dbReference>
<dbReference type="KEGG" id="rla:Rhola_00000310"/>
<dbReference type="InterPro" id="IPR036388">
    <property type="entry name" value="WH-like_DNA-bd_sf"/>
</dbReference>
<dbReference type="InterPro" id="IPR036390">
    <property type="entry name" value="WH_DNA-bd_sf"/>
</dbReference>
<dbReference type="HOGENOM" id="CLU_062618_6_4_11"/>
<dbReference type="GO" id="GO:0003700">
    <property type="term" value="F:DNA-binding transcription factor activity"/>
    <property type="evidence" value="ECO:0007669"/>
    <property type="project" value="TreeGrafter"/>
</dbReference>
<dbReference type="InterPro" id="IPR011991">
    <property type="entry name" value="ArsR-like_HTH"/>
</dbReference>
<name>A0A060JE63_9MICO</name>
<dbReference type="OrthoDB" id="3734039at2"/>
<dbReference type="AlphaFoldDB" id="A0A060JE63"/>